<dbReference type="InParanoid" id="E3NDR6"/>
<proteinExistence type="predicted"/>
<evidence type="ECO:0000256" key="1">
    <source>
        <dbReference type="SAM" id="MobiDB-lite"/>
    </source>
</evidence>
<keyword evidence="3" id="KW-1185">Reference proteome</keyword>
<dbReference type="HOGENOM" id="CLU_2006011_0_0_1"/>
<protein>
    <submittedName>
        <fullName evidence="2">Uncharacterized protein</fullName>
    </submittedName>
</protein>
<evidence type="ECO:0000313" key="3">
    <source>
        <dbReference type="Proteomes" id="UP000008281"/>
    </source>
</evidence>
<accession>E3NDR6</accession>
<evidence type="ECO:0000313" key="2">
    <source>
        <dbReference type="EMBL" id="EFO94120.1"/>
    </source>
</evidence>
<dbReference type="GeneID" id="9822801"/>
<gene>
    <name evidence="2" type="ORF">CRE_25871</name>
</gene>
<dbReference type="RefSeq" id="XP_003093450.2">
    <property type="nucleotide sequence ID" value="XM_003093402.2"/>
</dbReference>
<dbReference type="EMBL" id="DS268613">
    <property type="protein sequence ID" value="EFO94120.1"/>
    <property type="molecule type" value="Genomic_DNA"/>
</dbReference>
<dbReference type="Proteomes" id="UP000008281">
    <property type="component" value="Unassembled WGS sequence"/>
</dbReference>
<dbReference type="AlphaFoldDB" id="E3NDR6"/>
<name>E3NDR6_CAERE</name>
<sequence length="124" mass="14095">MSREAEIAEIERHILDAEIEYNRAILESCMAQQHSTRIAKEMRRHPLPNKSFLQSFTQDVTTRTQAELHRASEKTEQGLKRVREVGLKLVELRDIAAWVKKGGKLRDIGNGEDGQNGEGQNAQT</sequence>
<dbReference type="CTD" id="9822801"/>
<organism evidence="3">
    <name type="scientific">Caenorhabditis remanei</name>
    <name type="common">Caenorhabditis vulgaris</name>
    <dbReference type="NCBI Taxonomy" id="31234"/>
    <lineage>
        <taxon>Eukaryota</taxon>
        <taxon>Metazoa</taxon>
        <taxon>Ecdysozoa</taxon>
        <taxon>Nematoda</taxon>
        <taxon>Chromadorea</taxon>
        <taxon>Rhabditida</taxon>
        <taxon>Rhabditina</taxon>
        <taxon>Rhabditomorpha</taxon>
        <taxon>Rhabditoidea</taxon>
        <taxon>Rhabditidae</taxon>
        <taxon>Peloderinae</taxon>
        <taxon>Caenorhabditis</taxon>
    </lineage>
</organism>
<feature type="region of interest" description="Disordered" evidence="1">
    <location>
        <begin position="104"/>
        <end position="124"/>
    </location>
</feature>
<reference evidence="2" key="1">
    <citation type="submission" date="2007-07" db="EMBL/GenBank/DDBJ databases">
        <title>PCAP assembly of the Caenorhabditis remanei genome.</title>
        <authorList>
            <consortium name="The Caenorhabditis remanei Sequencing Consortium"/>
            <person name="Wilson R.K."/>
        </authorList>
    </citation>
    <scope>NUCLEOTIDE SEQUENCE [LARGE SCALE GENOMIC DNA]</scope>
    <source>
        <strain evidence="2">PB4641</strain>
    </source>
</reference>
<dbReference type="KEGG" id="crq:GCK72_011163"/>